<reference evidence="3 4" key="1">
    <citation type="journal article" date="2018" name="MBio">
        <title>Comparative Genomics Reveals the Core Gene Toolbox for the Fungus-Insect Symbiosis.</title>
        <authorList>
            <person name="Wang Y."/>
            <person name="Stata M."/>
            <person name="Wang W."/>
            <person name="Stajich J.E."/>
            <person name="White M.M."/>
            <person name="Moncalvo J.M."/>
        </authorList>
    </citation>
    <scope>NUCLEOTIDE SEQUENCE [LARGE SCALE GENOMIC DNA]</scope>
    <source>
        <strain evidence="3 4">AUS-77-4</strain>
    </source>
</reference>
<feature type="domain" description="GIT Spa2 homology (SHD)" evidence="2">
    <location>
        <begin position="81"/>
        <end position="111"/>
    </location>
</feature>
<dbReference type="Proteomes" id="UP000245699">
    <property type="component" value="Unassembled WGS sequence"/>
</dbReference>
<keyword evidence="4" id="KW-1185">Reference proteome</keyword>
<proteinExistence type="predicted"/>
<feature type="domain" description="GIT Spa2 homology (SHD)" evidence="2">
    <location>
        <begin position="32"/>
        <end position="62"/>
    </location>
</feature>
<name>A0A2T9Y618_9FUNG</name>
<comment type="caution">
    <text evidence="3">The sequence shown here is derived from an EMBL/GenBank/DDBJ whole genome shotgun (WGS) entry which is preliminary data.</text>
</comment>
<feature type="compositionally biased region" description="Low complexity" evidence="1">
    <location>
        <begin position="216"/>
        <end position="229"/>
    </location>
</feature>
<dbReference type="Gene3D" id="1.10.287.1490">
    <property type="match status" value="1"/>
</dbReference>
<evidence type="ECO:0000313" key="3">
    <source>
        <dbReference type="EMBL" id="PVU87757.1"/>
    </source>
</evidence>
<dbReference type="PANTHER" id="PTHR21601:SF0">
    <property type="entry name" value="PROTEIN SPA2-RELATED"/>
    <property type="match status" value="1"/>
</dbReference>
<protein>
    <recommendedName>
        <fullName evidence="2">GIT Spa2 homology (SHD) domain-containing protein</fullName>
    </recommendedName>
</protein>
<dbReference type="Pfam" id="PF23742">
    <property type="entry name" value="VBS_C3G9"/>
    <property type="match status" value="1"/>
</dbReference>
<dbReference type="InterPro" id="IPR056439">
    <property type="entry name" value="VBS_C3G9"/>
</dbReference>
<sequence length="1033" mass="116858">MATQSINTYLRVMQNFLLDSGIKEQNSSNSNGFRKLERLSKLQFEELSKDVYDELDRRLTKSSDVPFLPLKNNFHPKRNQARQKLATLPQDKFTDLISDIFQELQKRFPNTADSVLNPKLHIPLKSKKSENVLYNNIDSLKTRDMAETNTVQSGQRYEENQINGGSEKRTQQRPGVGGDSWKNFDSYNTSGPNLPSFSIQKPDKKDFDTQRQRILNSRNNGPFSNNNDGPKLKGSFSNLRSPEPPNSTRNYPNTNHSAEIDTLKTHIKKLTNDLNNQTETIKNLKGLESEYNETLKTCNDLSKENEELKKTTDNLKNQLSFLKDENSSLGKQLSDATEENQLVRKKIESLERELINLKSSMNSEKHKEKNLGDNYLQFDSNNSQDNSFTKNDVNGINSLNFKESKYSNSYKKLNLNQNLSLTTGPHKSVSTNNLSGKNNQVYTTKLYETHIQLYQSAISNLIQSVQGVKITSNKKLEMVILGYLDQVKRSVNNIKDDFEKYSDNFGKQLEQYKLSDSNYNTNSNKTHSTNVHHYITSIETRLHKVSTIYNQLGMKLETLINATKNHINSLGISPVSLVESAANNVTLVITDFAKLIRTELPNSPPNLTGGSIDEYTETMYGNESKSIDSGPLRLSSSLSDMKFFDEKAGYNEFDESHEKYFLPKNPYGREKNFVDYQTKADSDSDVLTFPKRKESISKWQITRSPNSFFARKGSTNQFLPVFKKNDKSSDNLINPHKIIASPVSYTNLTSAANKKSLSNEKTTNMDLLEMLNSSEHANNDKSYENSKSIKAKNNQNGKLYDQNNNTKSIDGEKVLEIKNKVLKNSNEIVDEIQTIFHLVRKSKDNSEPSPSTKPSVSTELNVNSDITTIILNDSLKSVCKLIEVTIGTCKESFEDKSILELSGLFSQNGSKKLTEEDYELGLKTIKGLELGLLLILDSLNDINDIVDMVDEPTSKDVLSTIEKVNNQLKNYSLKNNTKNSGNDDGFNQDAIFCTKLADPIVADLINDSIFKQNLVVAVFDIAKHTKTLVTLFD</sequence>
<gene>
    <name evidence="3" type="ORF">BB559_005901</name>
</gene>
<accession>A0A2T9Y618</accession>
<dbReference type="InterPro" id="IPR013724">
    <property type="entry name" value="GIT_SHD"/>
</dbReference>
<feature type="compositionally biased region" description="Polar residues" evidence="1">
    <location>
        <begin position="147"/>
        <end position="164"/>
    </location>
</feature>
<feature type="compositionally biased region" description="Polar residues" evidence="1">
    <location>
        <begin position="785"/>
        <end position="805"/>
    </location>
</feature>
<dbReference type="STRING" id="61424.A0A2T9Y618"/>
<organism evidence="3 4">
    <name type="scientific">Furculomyces boomerangus</name>
    <dbReference type="NCBI Taxonomy" id="61424"/>
    <lineage>
        <taxon>Eukaryota</taxon>
        <taxon>Fungi</taxon>
        <taxon>Fungi incertae sedis</taxon>
        <taxon>Zoopagomycota</taxon>
        <taxon>Kickxellomycotina</taxon>
        <taxon>Harpellomycetes</taxon>
        <taxon>Harpellales</taxon>
        <taxon>Harpellaceae</taxon>
        <taxon>Furculomyces</taxon>
    </lineage>
</organism>
<dbReference type="InterPro" id="IPR039892">
    <property type="entry name" value="Spa2/Sph1"/>
</dbReference>
<dbReference type="EMBL" id="MBFT01000697">
    <property type="protein sequence ID" value="PVU87757.1"/>
    <property type="molecule type" value="Genomic_DNA"/>
</dbReference>
<dbReference type="PANTHER" id="PTHR21601">
    <property type="entry name" value="SPA2 PROTEIN"/>
    <property type="match status" value="1"/>
</dbReference>
<dbReference type="OrthoDB" id="5588096at2759"/>
<feature type="compositionally biased region" description="Polar residues" evidence="1">
    <location>
        <begin position="183"/>
        <end position="199"/>
    </location>
</feature>
<feature type="region of interest" description="Disordered" evidence="1">
    <location>
        <begin position="144"/>
        <end position="256"/>
    </location>
</feature>
<evidence type="ECO:0000259" key="2">
    <source>
        <dbReference type="SMART" id="SM00555"/>
    </source>
</evidence>
<dbReference type="AlphaFoldDB" id="A0A2T9Y618"/>
<dbReference type="SMART" id="SM00555">
    <property type="entry name" value="GIT"/>
    <property type="match status" value="2"/>
</dbReference>
<feature type="compositionally biased region" description="Polar residues" evidence="1">
    <location>
        <begin position="235"/>
        <end position="256"/>
    </location>
</feature>
<dbReference type="Pfam" id="PF08518">
    <property type="entry name" value="GIT_SHD"/>
    <property type="match status" value="2"/>
</dbReference>
<feature type="region of interest" description="Disordered" evidence="1">
    <location>
        <begin position="774"/>
        <end position="805"/>
    </location>
</feature>
<evidence type="ECO:0000313" key="4">
    <source>
        <dbReference type="Proteomes" id="UP000245699"/>
    </source>
</evidence>
<evidence type="ECO:0000256" key="1">
    <source>
        <dbReference type="SAM" id="MobiDB-lite"/>
    </source>
</evidence>
<dbReference type="GO" id="GO:0005078">
    <property type="term" value="F:MAP-kinase scaffold activity"/>
    <property type="evidence" value="ECO:0007669"/>
    <property type="project" value="TreeGrafter"/>
</dbReference>
<feature type="compositionally biased region" description="Basic and acidic residues" evidence="1">
    <location>
        <begin position="201"/>
        <end position="211"/>
    </location>
</feature>